<dbReference type="InterPro" id="IPR026983">
    <property type="entry name" value="DHC"/>
</dbReference>
<evidence type="ECO:0000313" key="3">
    <source>
        <dbReference type="Proteomes" id="UP000663881"/>
    </source>
</evidence>
<protein>
    <recommendedName>
        <fullName evidence="1">Dynein heavy chain AAA lid domain-containing protein</fullName>
    </recommendedName>
</protein>
<organism evidence="2 3">
    <name type="scientific">Adineta steineri</name>
    <dbReference type="NCBI Taxonomy" id="433720"/>
    <lineage>
        <taxon>Eukaryota</taxon>
        <taxon>Metazoa</taxon>
        <taxon>Spiralia</taxon>
        <taxon>Gnathifera</taxon>
        <taxon>Rotifera</taxon>
        <taxon>Eurotatoria</taxon>
        <taxon>Bdelloidea</taxon>
        <taxon>Adinetida</taxon>
        <taxon>Adinetidae</taxon>
        <taxon>Adineta</taxon>
    </lineage>
</organism>
<sequence length="81" mass="9583">APPGLKKNLLRTFENWTPDEFSKGSVARSQTLFVLAWFHAIIQERRKYIPQGWTKFYEFSQADLRAGYEIIHRLTERAARQ</sequence>
<dbReference type="InterPro" id="IPR041658">
    <property type="entry name" value="AAA_lid_11"/>
</dbReference>
<dbReference type="PANTHER" id="PTHR45703">
    <property type="entry name" value="DYNEIN HEAVY CHAIN"/>
    <property type="match status" value="1"/>
</dbReference>
<dbReference type="AlphaFoldDB" id="A0A820NGR5"/>
<comment type="caution">
    <text evidence="2">The sequence shown here is derived from an EMBL/GenBank/DDBJ whole genome shotgun (WGS) entry which is preliminary data.</text>
</comment>
<dbReference type="GO" id="GO:0051959">
    <property type="term" value="F:dynein light intermediate chain binding"/>
    <property type="evidence" value="ECO:0007669"/>
    <property type="project" value="InterPro"/>
</dbReference>
<name>A0A820NGR5_9BILA</name>
<reference evidence="2" key="1">
    <citation type="submission" date="2021-02" db="EMBL/GenBank/DDBJ databases">
        <authorList>
            <person name="Nowell W R."/>
        </authorList>
    </citation>
    <scope>NUCLEOTIDE SEQUENCE</scope>
</reference>
<feature type="domain" description="Dynein heavy chain AAA lid" evidence="1">
    <location>
        <begin position="29"/>
        <end position="77"/>
    </location>
</feature>
<feature type="non-terminal residue" evidence="2">
    <location>
        <position position="1"/>
    </location>
</feature>
<dbReference type="GO" id="GO:0007018">
    <property type="term" value="P:microtubule-based movement"/>
    <property type="evidence" value="ECO:0007669"/>
    <property type="project" value="InterPro"/>
</dbReference>
<dbReference type="Pfam" id="PF18198">
    <property type="entry name" value="AAA_lid_11"/>
    <property type="match status" value="1"/>
</dbReference>
<evidence type="ECO:0000313" key="2">
    <source>
        <dbReference type="EMBL" id="CAF4386700.1"/>
    </source>
</evidence>
<proteinExistence type="predicted"/>
<dbReference type="GO" id="GO:0030286">
    <property type="term" value="C:dynein complex"/>
    <property type="evidence" value="ECO:0007669"/>
    <property type="project" value="InterPro"/>
</dbReference>
<dbReference type="PANTHER" id="PTHR45703:SF22">
    <property type="entry name" value="DYNEIN CYTOPLASMIC 2 HEAVY CHAIN 1"/>
    <property type="match status" value="1"/>
</dbReference>
<dbReference type="InterPro" id="IPR042219">
    <property type="entry name" value="AAA_lid_11_sf"/>
</dbReference>
<dbReference type="EMBL" id="CAJOAY010025887">
    <property type="protein sequence ID" value="CAF4386700.1"/>
    <property type="molecule type" value="Genomic_DNA"/>
</dbReference>
<evidence type="ECO:0000259" key="1">
    <source>
        <dbReference type="Pfam" id="PF18198"/>
    </source>
</evidence>
<dbReference type="Gene3D" id="1.10.8.720">
    <property type="entry name" value="Region D6 of dynein motor"/>
    <property type="match status" value="1"/>
</dbReference>
<dbReference type="Proteomes" id="UP000663881">
    <property type="component" value="Unassembled WGS sequence"/>
</dbReference>
<accession>A0A820NGR5</accession>
<dbReference type="GO" id="GO:0045505">
    <property type="term" value="F:dynein intermediate chain binding"/>
    <property type="evidence" value="ECO:0007669"/>
    <property type="project" value="InterPro"/>
</dbReference>
<gene>
    <name evidence="2" type="ORF">OKA104_LOCUS50653</name>
</gene>
<feature type="non-terminal residue" evidence="2">
    <location>
        <position position="81"/>
    </location>
</feature>